<dbReference type="AlphaFoldDB" id="A0A061BIE0"/>
<dbReference type="OrthoDB" id="3980803at2759"/>
<gene>
    <name evidence="1" type="ORF">CYFA0S_35e00694g</name>
</gene>
<evidence type="ECO:0000313" key="1">
    <source>
        <dbReference type="EMBL" id="CDR47646.1"/>
    </source>
</evidence>
<name>A0A061BIE0_CYBFA</name>
<dbReference type="EMBL" id="LK052920">
    <property type="protein sequence ID" value="CDR47646.1"/>
    <property type="molecule type" value="Genomic_DNA"/>
</dbReference>
<proteinExistence type="predicted"/>
<reference evidence="1" key="1">
    <citation type="journal article" date="2014" name="Genome Announc.">
        <title>Genome sequence of the yeast Cyberlindnera fabianii (Hansenula fabianii).</title>
        <authorList>
            <person name="Freel K.C."/>
            <person name="Sarilar V."/>
            <person name="Neuveglise C."/>
            <person name="Devillers H."/>
            <person name="Friedrich A."/>
            <person name="Schacherer J."/>
        </authorList>
    </citation>
    <scope>NUCLEOTIDE SEQUENCE</scope>
    <source>
        <strain evidence="1">YJS4271</strain>
    </source>
</reference>
<protein>
    <submittedName>
        <fullName evidence="1">CYFA0S35e00694g1_1</fullName>
    </submittedName>
</protein>
<organism evidence="1">
    <name type="scientific">Cyberlindnera fabianii</name>
    <name type="common">Yeast</name>
    <name type="synonym">Hansenula fabianii</name>
    <dbReference type="NCBI Taxonomy" id="36022"/>
    <lineage>
        <taxon>Eukaryota</taxon>
        <taxon>Fungi</taxon>
        <taxon>Dikarya</taxon>
        <taxon>Ascomycota</taxon>
        <taxon>Saccharomycotina</taxon>
        <taxon>Saccharomycetes</taxon>
        <taxon>Phaffomycetales</taxon>
        <taxon>Phaffomycetaceae</taxon>
        <taxon>Cyberlindnera</taxon>
    </lineage>
</organism>
<sequence length="193" mass="21963">MTTAMANPVMLPSHDMLGKKRKLDALEASSAPPTSSTTTTNIDMTFTRMTTETNTTKTMTNTTTQPNKLRRLQRQPLEENFDYIALQSSLSLLQARLDQIGNEIKELNAFKKCIKESSSVKEAANLVTTHSDYLKEINYKGSFIKCPVIAWEREYGIEMDVLLETCASHDFVECYEQVNEQYEIIKRDKLFGC</sequence>
<accession>A0A061BIE0</accession>
<dbReference type="VEuPathDB" id="FungiDB:BON22_3282"/>